<dbReference type="Proteomes" id="UP000234950">
    <property type="component" value="Unassembled WGS sequence"/>
</dbReference>
<dbReference type="EMBL" id="PGVE01000074">
    <property type="protein sequence ID" value="PLS02324.1"/>
    <property type="molecule type" value="Genomic_DNA"/>
</dbReference>
<proteinExistence type="predicted"/>
<evidence type="ECO:0000313" key="3">
    <source>
        <dbReference type="Proteomes" id="UP000234950"/>
    </source>
</evidence>
<keyword evidence="3" id="KW-1185">Reference proteome</keyword>
<feature type="compositionally biased region" description="Basic and acidic residues" evidence="1">
    <location>
        <begin position="320"/>
        <end position="349"/>
    </location>
</feature>
<evidence type="ECO:0008006" key="4">
    <source>
        <dbReference type="Google" id="ProtNLM"/>
    </source>
</evidence>
<feature type="region of interest" description="Disordered" evidence="1">
    <location>
        <begin position="320"/>
        <end position="367"/>
    </location>
</feature>
<accession>A0A2N5H9Z6</accession>
<organism evidence="2 3">
    <name type="scientific">Neobacillus cucumis</name>
    <dbReference type="NCBI Taxonomy" id="1740721"/>
    <lineage>
        <taxon>Bacteria</taxon>
        <taxon>Bacillati</taxon>
        <taxon>Bacillota</taxon>
        <taxon>Bacilli</taxon>
        <taxon>Bacillales</taxon>
        <taxon>Bacillaceae</taxon>
        <taxon>Neobacillus</taxon>
    </lineage>
</organism>
<dbReference type="OrthoDB" id="2679443at2"/>
<reference evidence="2 3" key="1">
    <citation type="submission" date="2017-11" db="EMBL/GenBank/DDBJ databases">
        <title>Comparitive Functional Genomics of Dry Heat Resistant strains isolated from the Viking Spacecraft.</title>
        <authorList>
            <person name="Seuylemezian A."/>
            <person name="Cooper K."/>
            <person name="Vaishampayan P."/>
        </authorList>
    </citation>
    <scope>NUCLEOTIDE SEQUENCE [LARGE SCALE GENOMIC DNA]</scope>
    <source>
        <strain evidence="2 3">V32-6</strain>
    </source>
</reference>
<sequence>MNVALLNDYEIDIERVGLELEEQGYKRYEVIEQLNKRYRVASKKGDFRCVCCDERVDMVLPDDKVFFFRHYDKETCSYSENHKTYKSQKSLEDMPKHRAGKAILRTYLEGTCKVNKIRLTDGYRFKSTLSYVPDFILEFPSGQKWAVDYLTGLKTDQKYANSLHKRRNTYIQHHFTPIFLFDSYWLAYEPDINHVSLVDGELLCVGQTQQDYLWTDFIRRLDTKLKDTLFIQRPFNLQVKSMAYFAPYEREINIIRFLQQSDNPRKTRTVYHPINVPLDKALTINHDQSDFTYTNDTEEEYRQELKRQLELIHQQQEHLRKQQELERAKQEEEARKQRELARTLEEERKKRTAQNSSYDSTPPVPFIGRTQQQMDVDMKRDMEFLQRSKLSEESYLYKQVVQNLVKYYGIEGEVGQVASEHRSPVNLLENSQAAFENNQSMNGKNNLASKLPNWKVDEILNHYVNGEAYFLGDQRKWKEIVLHSYELVNHNKISIPQLLEKIKEQGIKYQQPEKIMSYPIKEYLQFISKRVKNGGSL</sequence>
<name>A0A2N5H9Z6_9BACI</name>
<dbReference type="AlphaFoldDB" id="A0A2N5H9Z6"/>
<gene>
    <name evidence="2" type="ORF">CVD27_20300</name>
</gene>
<evidence type="ECO:0000256" key="1">
    <source>
        <dbReference type="SAM" id="MobiDB-lite"/>
    </source>
</evidence>
<evidence type="ECO:0000313" key="2">
    <source>
        <dbReference type="EMBL" id="PLS02324.1"/>
    </source>
</evidence>
<dbReference type="RefSeq" id="WP_101649892.1">
    <property type="nucleotide sequence ID" value="NZ_PGVE01000074.1"/>
</dbReference>
<comment type="caution">
    <text evidence="2">The sequence shown here is derived from an EMBL/GenBank/DDBJ whole genome shotgun (WGS) entry which is preliminary data.</text>
</comment>
<protein>
    <recommendedName>
        <fullName evidence="4">Competence protein</fullName>
    </recommendedName>
</protein>